<keyword evidence="1" id="KW-1277">Toxin-antitoxin system</keyword>
<accession>A0A3N9UAK3</accession>
<dbReference type="RefSeq" id="WP_124766359.1">
    <property type="nucleotide sequence ID" value="NZ_JAFBDY010000018.1"/>
</dbReference>
<dbReference type="Proteomes" id="UP000274033">
    <property type="component" value="Unassembled WGS sequence"/>
</dbReference>
<dbReference type="Pfam" id="PF01934">
    <property type="entry name" value="HepT-like"/>
    <property type="match status" value="1"/>
</dbReference>
<gene>
    <name evidence="5" type="ORF">EBB45_16045</name>
</gene>
<evidence type="ECO:0000256" key="2">
    <source>
        <dbReference type="ARBA" id="ARBA00022722"/>
    </source>
</evidence>
<reference evidence="5 6" key="1">
    <citation type="journal article" date="2013" name="J. Microbiol.">
        <title>Lysinibacillus chungkukjangi sp. nov., isolated from Chungkukjang, Korean fermented soybean food.</title>
        <authorList>
            <person name="Kim S.J."/>
            <person name="Jang Y.H."/>
            <person name="Hamada M."/>
            <person name="Ahn J.H."/>
            <person name="Weon H.Y."/>
            <person name="Suzuki K."/>
            <person name="Whang K.S."/>
            <person name="Kwon S.W."/>
        </authorList>
    </citation>
    <scope>NUCLEOTIDE SEQUENCE [LARGE SCALE GENOMIC DNA]</scope>
    <source>
        <strain evidence="5 6">MCCC 1A12701</strain>
    </source>
</reference>
<dbReference type="PANTHER" id="PTHR33397">
    <property type="entry name" value="UPF0331 PROTEIN YUTE"/>
    <property type="match status" value="1"/>
</dbReference>
<keyword evidence="6" id="KW-1185">Reference proteome</keyword>
<dbReference type="PANTHER" id="PTHR33397:SF3">
    <property type="entry name" value="MRNA NUCLEASE HEPT"/>
    <property type="match status" value="1"/>
</dbReference>
<dbReference type="GO" id="GO:0110001">
    <property type="term" value="C:toxin-antitoxin complex"/>
    <property type="evidence" value="ECO:0007669"/>
    <property type="project" value="InterPro"/>
</dbReference>
<organism evidence="5 6">
    <name type="scientific">Lysinibacillus composti</name>
    <dbReference type="NCBI Taxonomy" id="720633"/>
    <lineage>
        <taxon>Bacteria</taxon>
        <taxon>Bacillati</taxon>
        <taxon>Bacillota</taxon>
        <taxon>Bacilli</taxon>
        <taxon>Bacillales</taxon>
        <taxon>Bacillaceae</taxon>
        <taxon>Lysinibacillus</taxon>
    </lineage>
</organism>
<sequence length="145" mass="16740">MKKEDFIRSKVKSIEKCVKRVREVYDEDLMNLIDQTKQDSIILNMQRISETSVELALFVVTEKLSEQATTRSEALDVLGEKKILPIELVTVLKTITNGFKHIALYDYESINLDILKSIVNRYLDNFSTFTKLISEYENEGAVSQE</sequence>
<keyword evidence="2" id="KW-0540">Nuclease</keyword>
<dbReference type="NCBIfam" id="NF047751">
    <property type="entry name" value="HepT_toxin"/>
    <property type="match status" value="1"/>
</dbReference>
<evidence type="ECO:0000256" key="4">
    <source>
        <dbReference type="ARBA" id="ARBA00024207"/>
    </source>
</evidence>
<keyword evidence="3" id="KW-0378">Hydrolase</keyword>
<evidence type="ECO:0000256" key="3">
    <source>
        <dbReference type="ARBA" id="ARBA00022801"/>
    </source>
</evidence>
<name>A0A3N9UAK3_9BACI</name>
<dbReference type="OrthoDB" id="9796612at2"/>
<evidence type="ECO:0000256" key="1">
    <source>
        <dbReference type="ARBA" id="ARBA00022649"/>
    </source>
</evidence>
<dbReference type="AlphaFoldDB" id="A0A3N9UAK3"/>
<evidence type="ECO:0000313" key="6">
    <source>
        <dbReference type="Proteomes" id="UP000274033"/>
    </source>
</evidence>
<comment type="similarity">
    <text evidence="4">Belongs to the HepT RNase toxin family.</text>
</comment>
<dbReference type="InterPro" id="IPR008201">
    <property type="entry name" value="HepT-like"/>
</dbReference>
<dbReference type="GO" id="GO:0004540">
    <property type="term" value="F:RNA nuclease activity"/>
    <property type="evidence" value="ECO:0007669"/>
    <property type="project" value="InterPro"/>
</dbReference>
<proteinExistence type="inferred from homology"/>
<comment type="caution">
    <text evidence="5">The sequence shown here is derived from an EMBL/GenBank/DDBJ whole genome shotgun (WGS) entry which is preliminary data.</text>
</comment>
<protein>
    <submittedName>
        <fullName evidence="5">DUF86 domain-containing protein</fullName>
    </submittedName>
</protein>
<dbReference type="InterPro" id="IPR052379">
    <property type="entry name" value="Type_VII_TA_RNase"/>
</dbReference>
<dbReference type="InterPro" id="IPR037038">
    <property type="entry name" value="HepT-like_sf"/>
</dbReference>
<evidence type="ECO:0000313" key="5">
    <source>
        <dbReference type="EMBL" id="RQW73497.1"/>
    </source>
</evidence>
<dbReference type="Gene3D" id="1.20.120.580">
    <property type="entry name" value="bsu32300-like"/>
    <property type="match status" value="1"/>
</dbReference>
<dbReference type="EMBL" id="RRCT01000019">
    <property type="protein sequence ID" value="RQW73497.1"/>
    <property type="molecule type" value="Genomic_DNA"/>
</dbReference>
<dbReference type="GO" id="GO:0016787">
    <property type="term" value="F:hydrolase activity"/>
    <property type="evidence" value="ECO:0007669"/>
    <property type="project" value="UniProtKB-KW"/>
</dbReference>